<evidence type="ECO:0000256" key="1">
    <source>
        <dbReference type="ARBA" id="ARBA00010990"/>
    </source>
</evidence>
<evidence type="ECO:0000313" key="5">
    <source>
        <dbReference type="EMBL" id="MDG3494929.1"/>
    </source>
</evidence>
<dbReference type="GO" id="GO:0019878">
    <property type="term" value="P:lysine biosynthetic process via aminoadipic acid"/>
    <property type="evidence" value="ECO:0007669"/>
    <property type="project" value="TreeGrafter"/>
</dbReference>
<name>A0A9X4M8M4_9CYAN</name>
<evidence type="ECO:0000259" key="4">
    <source>
        <dbReference type="Pfam" id="PF22624"/>
    </source>
</evidence>
<dbReference type="RefSeq" id="WP_009627033.1">
    <property type="nucleotide sequence ID" value="NZ_VBTY01000072.1"/>
</dbReference>
<gene>
    <name evidence="5" type="ORF">FEV09_10205</name>
</gene>
<evidence type="ECO:0000259" key="3">
    <source>
        <dbReference type="Pfam" id="PF01648"/>
    </source>
</evidence>
<dbReference type="SUPFAM" id="SSF56214">
    <property type="entry name" value="4'-phosphopantetheinyl transferase"/>
    <property type="match status" value="2"/>
</dbReference>
<dbReference type="GO" id="GO:0000287">
    <property type="term" value="F:magnesium ion binding"/>
    <property type="evidence" value="ECO:0007669"/>
    <property type="project" value="InterPro"/>
</dbReference>
<dbReference type="Pfam" id="PF01648">
    <property type="entry name" value="ACPS"/>
    <property type="match status" value="1"/>
</dbReference>
<accession>A0A9X4M8M4</accession>
<evidence type="ECO:0000256" key="2">
    <source>
        <dbReference type="ARBA" id="ARBA00022679"/>
    </source>
</evidence>
<dbReference type="Proteomes" id="UP001152872">
    <property type="component" value="Unassembled WGS sequence"/>
</dbReference>
<keyword evidence="2 5" id="KW-0808">Transferase</keyword>
<dbReference type="PANTHER" id="PTHR12215:SF10">
    <property type="entry name" value="L-AMINOADIPATE-SEMIALDEHYDE DEHYDROGENASE-PHOSPHOPANTETHEINYL TRANSFERASE"/>
    <property type="match status" value="1"/>
</dbReference>
<sequence>MSQELQVYQARLDISPIEVDRLWRFLSEDERSRANQFKRAHLKRNFVAARGNLRELLARWLDCEPQEIRFSYSDRGKPYLQNFSPSEEIYFNLAHSQDLALYALSRHSAVGIDLEYINPNCDVMGIAGRYFLPAEQKIISELGDLQQQQLAFYQLWTLKEAYGKATGQGIANLLDAIDVSLLLESPIGEILQIEGWNLNILNTDELAIAPSYAAALCKQANRE</sequence>
<dbReference type="AlphaFoldDB" id="A0A9X4M8M4"/>
<dbReference type="GO" id="GO:0008897">
    <property type="term" value="F:holo-[acyl-carrier-protein] synthase activity"/>
    <property type="evidence" value="ECO:0007669"/>
    <property type="project" value="InterPro"/>
</dbReference>
<dbReference type="InterPro" id="IPR037143">
    <property type="entry name" value="4-PPantetheinyl_Trfase_dom_sf"/>
</dbReference>
<evidence type="ECO:0000313" key="6">
    <source>
        <dbReference type="Proteomes" id="UP001152872"/>
    </source>
</evidence>
<dbReference type="InterPro" id="IPR055066">
    <property type="entry name" value="AASDHPPT_N"/>
</dbReference>
<proteinExistence type="inferred from homology"/>
<feature type="domain" description="4'-phosphopantetheinyl transferase N-terminal" evidence="4">
    <location>
        <begin position="20"/>
        <end position="103"/>
    </location>
</feature>
<dbReference type="InterPro" id="IPR050559">
    <property type="entry name" value="P-Pant_transferase_sf"/>
</dbReference>
<comment type="similarity">
    <text evidence="1">Belongs to the P-Pant transferase superfamily. Gsp/Sfp/HetI/AcpT family.</text>
</comment>
<dbReference type="InterPro" id="IPR008278">
    <property type="entry name" value="4-PPantetheinyl_Trfase_dom"/>
</dbReference>
<feature type="domain" description="4'-phosphopantetheinyl transferase" evidence="3">
    <location>
        <begin position="109"/>
        <end position="187"/>
    </location>
</feature>
<dbReference type="Gene3D" id="3.90.470.20">
    <property type="entry name" value="4'-phosphopantetheinyl transferase domain"/>
    <property type="match status" value="2"/>
</dbReference>
<dbReference type="GO" id="GO:0005829">
    <property type="term" value="C:cytosol"/>
    <property type="evidence" value="ECO:0007669"/>
    <property type="project" value="TreeGrafter"/>
</dbReference>
<protein>
    <submittedName>
        <fullName evidence="5">4'-phosphopantetheinyl transferase superfamily protein</fullName>
    </submittedName>
</protein>
<reference evidence="5" key="1">
    <citation type="submission" date="2019-05" db="EMBL/GenBank/DDBJ databases">
        <title>Whole genome sequencing of Pseudanabaena catenata USMAC16.</title>
        <authorList>
            <person name="Khan Z."/>
            <person name="Omar W.M."/>
            <person name="Convey P."/>
            <person name="Merican F."/>
            <person name="Najimudin N."/>
        </authorList>
    </citation>
    <scope>NUCLEOTIDE SEQUENCE</scope>
    <source>
        <strain evidence="5">USMAC16</strain>
    </source>
</reference>
<keyword evidence="6" id="KW-1185">Reference proteome</keyword>
<dbReference type="EMBL" id="VBTY01000072">
    <property type="protein sequence ID" value="MDG3494929.1"/>
    <property type="molecule type" value="Genomic_DNA"/>
</dbReference>
<dbReference type="Pfam" id="PF22624">
    <property type="entry name" value="AASDHPPT_N"/>
    <property type="match status" value="1"/>
</dbReference>
<comment type="caution">
    <text evidence="5">The sequence shown here is derived from an EMBL/GenBank/DDBJ whole genome shotgun (WGS) entry which is preliminary data.</text>
</comment>
<dbReference type="PANTHER" id="PTHR12215">
    <property type="entry name" value="PHOSPHOPANTETHEINE TRANSFERASE"/>
    <property type="match status" value="1"/>
</dbReference>
<organism evidence="5 6">
    <name type="scientific">Pseudanabaena catenata USMAC16</name>
    <dbReference type="NCBI Taxonomy" id="1855837"/>
    <lineage>
        <taxon>Bacteria</taxon>
        <taxon>Bacillati</taxon>
        <taxon>Cyanobacteriota</taxon>
        <taxon>Cyanophyceae</taxon>
        <taxon>Pseudanabaenales</taxon>
        <taxon>Pseudanabaenaceae</taxon>
        <taxon>Pseudanabaena</taxon>
    </lineage>
</organism>